<dbReference type="PANTHER" id="PTHR46103">
    <property type="entry name" value="RRNA METHYLTRANSFERASE 1, MITOCHONDRIAL"/>
    <property type="match status" value="1"/>
</dbReference>
<evidence type="ECO:0000256" key="1">
    <source>
        <dbReference type="ARBA" id="ARBA00022603"/>
    </source>
</evidence>
<evidence type="ECO:0000259" key="4">
    <source>
        <dbReference type="Pfam" id="PF00588"/>
    </source>
</evidence>
<dbReference type="GeneID" id="92517820"/>
<dbReference type="RefSeq" id="XP_067181164.1">
    <property type="nucleotide sequence ID" value="XM_067325308.1"/>
</dbReference>
<evidence type="ECO:0000256" key="2">
    <source>
        <dbReference type="ARBA" id="ARBA00022679"/>
    </source>
</evidence>
<proteinExistence type="predicted"/>
<keyword evidence="1" id="KW-0489">Methyltransferase</keyword>
<dbReference type="InterPro" id="IPR001537">
    <property type="entry name" value="SpoU_MeTrfase"/>
</dbReference>
<dbReference type="Gene3D" id="3.40.1280.10">
    <property type="match status" value="1"/>
</dbReference>
<dbReference type="EMBL" id="JAFEUZ010000006">
    <property type="protein sequence ID" value="KAG5486707.1"/>
    <property type="molecule type" value="Genomic_DNA"/>
</dbReference>
<keyword evidence="2" id="KW-0808">Transferase</keyword>
<name>A0A836HI92_9TRYP</name>
<dbReference type="OrthoDB" id="270651at2759"/>
<dbReference type="KEGG" id="lmat:92517820"/>
<dbReference type="PANTHER" id="PTHR46103:SF1">
    <property type="entry name" value="RRNA METHYLTRANSFERASE 1, MITOCHONDRIAL"/>
    <property type="match status" value="1"/>
</dbReference>
<dbReference type="Proteomes" id="UP000673552">
    <property type="component" value="Unassembled WGS sequence"/>
</dbReference>
<dbReference type="GO" id="GO:0016435">
    <property type="term" value="F:rRNA (guanine) methyltransferase activity"/>
    <property type="evidence" value="ECO:0007669"/>
    <property type="project" value="TreeGrafter"/>
</dbReference>
<dbReference type="SUPFAM" id="SSF75217">
    <property type="entry name" value="alpha/beta knot"/>
    <property type="match status" value="1"/>
</dbReference>
<feature type="region of interest" description="Disordered" evidence="3">
    <location>
        <begin position="121"/>
        <end position="154"/>
    </location>
</feature>
<organism evidence="5 6">
    <name type="scientific">Leishmania martiniquensis</name>
    <dbReference type="NCBI Taxonomy" id="1580590"/>
    <lineage>
        <taxon>Eukaryota</taxon>
        <taxon>Discoba</taxon>
        <taxon>Euglenozoa</taxon>
        <taxon>Kinetoplastea</taxon>
        <taxon>Metakinetoplastina</taxon>
        <taxon>Trypanosomatida</taxon>
        <taxon>Trypanosomatidae</taxon>
        <taxon>Leishmaniinae</taxon>
        <taxon>Leishmania</taxon>
    </lineage>
</organism>
<dbReference type="InterPro" id="IPR047182">
    <property type="entry name" value="MRM1"/>
</dbReference>
<dbReference type="AlphaFoldDB" id="A0A836HI92"/>
<evidence type="ECO:0000256" key="3">
    <source>
        <dbReference type="SAM" id="MobiDB-lite"/>
    </source>
</evidence>
<feature type="compositionally biased region" description="Polar residues" evidence="3">
    <location>
        <begin position="77"/>
        <end position="91"/>
    </location>
</feature>
<feature type="region of interest" description="Disordered" evidence="3">
    <location>
        <begin position="55"/>
        <end position="95"/>
    </location>
</feature>
<dbReference type="InterPro" id="IPR029026">
    <property type="entry name" value="tRNA_m1G_MTases_N"/>
</dbReference>
<accession>A0A836HI92</accession>
<feature type="compositionally biased region" description="Low complexity" evidence="3">
    <location>
        <begin position="55"/>
        <end position="64"/>
    </location>
</feature>
<dbReference type="InterPro" id="IPR029028">
    <property type="entry name" value="Alpha/beta_knot_MTases"/>
</dbReference>
<evidence type="ECO:0000313" key="6">
    <source>
        <dbReference type="Proteomes" id="UP000673552"/>
    </source>
</evidence>
<protein>
    <recommendedName>
        <fullName evidence="4">tRNA/rRNA methyltransferase SpoU type domain-containing protein</fullName>
    </recommendedName>
</protein>
<dbReference type="Pfam" id="PF00588">
    <property type="entry name" value="SpoU_methylase"/>
    <property type="match status" value="1"/>
</dbReference>
<sequence length="548" mass="58353">MPARTFAAALRYTRPLLAYNKSSGYRWSPIPKPPPPHYDRLYGVHSVLNTLRVAAQQQQQQKAADTSRTTRAAKCAPSTTPRDSHPSSTTAARAPLLHPNRAHLACLYVRDFSLEKVGDGSIGADDGASSTSSALPEEKKSHRPERGPPMRRKKAIPRRYVAVRCITALAESLKVPVRFVPRAELVQLCGERRNQSVVLEVSSYKPKSIRHLGEIWGAESAAATAADAASATAAVAGSALGASPSTQTLEGSGGVVTVLFLERVIDPTNVGGILRTAFFFGIDHVVLSRHCATCTAAVSRTSTGFLEHLHVYRAATSSAAFLRASREVWASRASPSSATAASGLEVIASAAVSHTRAERRDACESTPALPSCVSGDSALSEVSGEKGDDHACACRQMRQPYPSSVRVLLLGNEDAGLPPDLLQWCTHVAHIRSPRQARLRHVRTSSQGAARKEDAEVYDMDTEVDSADVQVFTSPLDSATDTSAASAEALDTHQHSLRRLARVRDKEVSLNVNTATAALLSALCGVDGPLGNGSSHLGLVDVQPMCSP</sequence>
<comment type="caution">
    <text evidence="5">The sequence shown here is derived from an EMBL/GenBank/DDBJ whole genome shotgun (WGS) entry which is preliminary data.</text>
</comment>
<dbReference type="GO" id="GO:0003723">
    <property type="term" value="F:RNA binding"/>
    <property type="evidence" value="ECO:0007669"/>
    <property type="project" value="InterPro"/>
</dbReference>
<gene>
    <name evidence="5" type="ORF">LSCM1_07961</name>
</gene>
<reference evidence="6" key="1">
    <citation type="journal article" date="2021" name="Microbiol. Resour. Announc.">
        <title>LGAAP: Leishmaniinae Genome Assembly and Annotation Pipeline.</title>
        <authorList>
            <person name="Almutairi H."/>
            <person name="Urbaniak M.D."/>
            <person name="Bates M.D."/>
            <person name="Jariyapan N."/>
            <person name="Kwakye-Nuako G."/>
            <person name="Thomaz-Soccol V."/>
            <person name="Al-Salem W.S."/>
            <person name="Dillon R.J."/>
            <person name="Bates P.A."/>
            <person name="Gatherer D."/>
        </authorList>
    </citation>
    <scope>NUCLEOTIDE SEQUENCE [LARGE SCALE GENOMIC DNA]</scope>
</reference>
<feature type="compositionally biased region" description="Basic and acidic residues" evidence="3">
    <location>
        <begin position="136"/>
        <end position="148"/>
    </location>
</feature>
<reference evidence="6" key="2">
    <citation type="journal article" date="2021" name="Sci. Data">
        <title>Chromosome-scale genome sequencing, assembly and annotation of six genomes from subfamily Leishmaniinae.</title>
        <authorList>
            <person name="Almutairi H."/>
            <person name="Urbaniak M.D."/>
            <person name="Bates M.D."/>
            <person name="Jariyapan N."/>
            <person name="Kwakye-Nuako G."/>
            <person name="Thomaz Soccol V."/>
            <person name="Al-Salem W.S."/>
            <person name="Dillon R.J."/>
            <person name="Bates P.A."/>
            <person name="Gatherer D."/>
        </authorList>
    </citation>
    <scope>NUCLEOTIDE SEQUENCE [LARGE SCALE GENOMIC DNA]</scope>
</reference>
<feature type="compositionally biased region" description="Low complexity" evidence="3">
    <location>
        <begin position="122"/>
        <end position="134"/>
    </location>
</feature>
<keyword evidence="6" id="KW-1185">Reference proteome</keyword>
<feature type="domain" description="tRNA/rRNA methyltransferase SpoU type" evidence="4">
    <location>
        <begin position="258"/>
        <end position="335"/>
    </location>
</feature>
<evidence type="ECO:0000313" key="5">
    <source>
        <dbReference type="EMBL" id="KAG5486707.1"/>
    </source>
</evidence>